<dbReference type="SUPFAM" id="SSF46689">
    <property type="entry name" value="Homeodomain-like"/>
    <property type="match status" value="1"/>
</dbReference>
<dbReference type="Pfam" id="PF00440">
    <property type="entry name" value="TetR_N"/>
    <property type="match status" value="1"/>
</dbReference>
<organism evidence="4 5">
    <name type="scientific">Clostridium estertheticum</name>
    <dbReference type="NCBI Taxonomy" id="238834"/>
    <lineage>
        <taxon>Bacteria</taxon>
        <taxon>Bacillati</taxon>
        <taxon>Bacillota</taxon>
        <taxon>Clostridia</taxon>
        <taxon>Eubacteriales</taxon>
        <taxon>Clostridiaceae</taxon>
        <taxon>Clostridium</taxon>
    </lineage>
</organism>
<evidence type="ECO:0000313" key="4">
    <source>
        <dbReference type="EMBL" id="NNU75153.1"/>
    </source>
</evidence>
<evidence type="ECO:0000256" key="1">
    <source>
        <dbReference type="ARBA" id="ARBA00023125"/>
    </source>
</evidence>
<keyword evidence="1 2" id="KW-0238">DNA-binding</keyword>
<dbReference type="PRINTS" id="PR00455">
    <property type="entry name" value="HTHTETR"/>
</dbReference>
<dbReference type="InterPro" id="IPR009057">
    <property type="entry name" value="Homeodomain-like_sf"/>
</dbReference>
<dbReference type="RefSeq" id="WP_171295944.1">
    <property type="nucleotide sequence ID" value="NZ_CP087098.1"/>
</dbReference>
<evidence type="ECO:0000313" key="5">
    <source>
        <dbReference type="Proteomes" id="UP000531659"/>
    </source>
</evidence>
<dbReference type="GO" id="GO:0003677">
    <property type="term" value="F:DNA binding"/>
    <property type="evidence" value="ECO:0007669"/>
    <property type="project" value="UniProtKB-UniRule"/>
</dbReference>
<dbReference type="Proteomes" id="UP000531659">
    <property type="component" value="Unassembled WGS sequence"/>
</dbReference>
<feature type="domain" description="HTH tetR-type" evidence="3">
    <location>
        <begin position="9"/>
        <end position="69"/>
    </location>
</feature>
<evidence type="ECO:0000256" key="2">
    <source>
        <dbReference type="PROSITE-ProRule" id="PRU00335"/>
    </source>
</evidence>
<dbReference type="InterPro" id="IPR001647">
    <property type="entry name" value="HTH_TetR"/>
</dbReference>
<dbReference type="PANTHER" id="PTHR43479">
    <property type="entry name" value="ACREF/ENVCD OPERON REPRESSOR-RELATED"/>
    <property type="match status" value="1"/>
</dbReference>
<evidence type="ECO:0000259" key="3">
    <source>
        <dbReference type="PROSITE" id="PS50977"/>
    </source>
</evidence>
<reference evidence="4 5" key="1">
    <citation type="submission" date="2020-05" db="EMBL/GenBank/DDBJ databases">
        <title>Complete genome of Clostridium estertheticum subspecies estertheticum, isolated from Vacuum packed lamb meat from New Zealand imported to Switzerland.</title>
        <authorList>
            <person name="Wambui J."/>
            <person name="Stevens M.J.A."/>
            <person name="Stephan R."/>
        </authorList>
    </citation>
    <scope>NUCLEOTIDE SEQUENCE [LARGE SCALE GENOMIC DNA]</scope>
    <source>
        <strain evidence="4 5">CEST001</strain>
    </source>
</reference>
<gene>
    <name evidence="4" type="ORF">HLQ16_04340</name>
</gene>
<proteinExistence type="predicted"/>
<dbReference type="PANTHER" id="PTHR43479:SF11">
    <property type="entry name" value="ACREF_ENVCD OPERON REPRESSOR-RELATED"/>
    <property type="match status" value="1"/>
</dbReference>
<dbReference type="EMBL" id="JABEYB010000003">
    <property type="protein sequence ID" value="NNU75153.1"/>
    <property type="molecule type" value="Genomic_DNA"/>
</dbReference>
<dbReference type="InterPro" id="IPR050624">
    <property type="entry name" value="HTH-type_Tx_Regulator"/>
</dbReference>
<dbReference type="PROSITE" id="PS01081">
    <property type="entry name" value="HTH_TETR_1"/>
    <property type="match status" value="1"/>
</dbReference>
<dbReference type="Gene3D" id="1.10.357.10">
    <property type="entry name" value="Tetracycline Repressor, domain 2"/>
    <property type="match status" value="1"/>
</dbReference>
<protein>
    <submittedName>
        <fullName evidence="4">TetR/AcrR family transcriptional regulator</fullName>
    </submittedName>
</protein>
<dbReference type="InterPro" id="IPR023772">
    <property type="entry name" value="DNA-bd_HTH_TetR-type_CS"/>
</dbReference>
<name>A0A7Y3SUG6_9CLOT</name>
<dbReference type="AlphaFoldDB" id="A0A7Y3SUG6"/>
<feature type="DNA-binding region" description="H-T-H motif" evidence="2">
    <location>
        <begin position="32"/>
        <end position="51"/>
    </location>
</feature>
<accession>A0A7Y3SUG6</accession>
<sequence>MNRRERKKEKTKGSIVNSAIEYFKLKGFHETSMEEIAEKSDVSKGTLYNYFRDKESILVAYFQLLISNHSEQINESFIQNNDMKSRLNELLDFINHIFHNDIELASIYFRYRVQTLFNSNIIENTQRSGIESLVLEIMKEAQANNEIRCDIPLAIISRNFMFLYINFFVSSIYGKELFEIDILKNQLIDLFVNGARL</sequence>
<comment type="caution">
    <text evidence="4">The sequence shown here is derived from an EMBL/GenBank/DDBJ whole genome shotgun (WGS) entry which is preliminary data.</text>
</comment>
<dbReference type="PROSITE" id="PS50977">
    <property type="entry name" value="HTH_TETR_2"/>
    <property type="match status" value="1"/>
</dbReference>